<sequence>MAEPDPMLLGAPGAQLTVRQDALDGGATRVGWKLGLGDREPIGGGPVVGYLTSQTVLSCGSRCSVTAHAVPRADVEVAVRFRRAVDPDGGADEVRAAVGGFTVALELCDLGGSDDPAAIVAANLFHRAVLFGPWTPGFPRPAARACAIVDGAVLAKAVFAGTSMVCCCARHGCWPPSAKGSEPETP</sequence>
<keyword evidence="2" id="KW-1185">Reference proteome</keyword>
<dbReference type="SUPFAM" id="SSF56529">
    <property type="entry name" value="FAH"/>
    <property type="match status" value="1"/>
</dbReference>
<dbReference type="STRING" id="419479.SAMN04488563_6061"/>
<evidence type="ECO:0000313" key="2">
    <source>
        <dbReference type="Proteomes" id="UP000182977"/>
    </source>
</evidence>
<evidence type="ECO:0000313" key="1">
    <source>
        <dbReference type="EMBL" id="SDU79765.1"/>
    </source>
</evidence>
<dbReference type="Gene3D" id="3.90.850.10">
    <property type="entry name" value="Fumarylacetoacetase-like, C-terminal domain"/>
    <property type="match status" value="1"/>
</dbReference>
<dbReference type="EMBL" id="LT629791">
    <property type="protein sequence ID" value="SDU79765.1"/>
    <property type="molecule type" value="Genomic_DNA"/>
</dbReference>
<gene>
    <name evidence="1" type="ORF">SAMN04488563_6061</name>
</gene>
<dbReference type="GO" id="GO:0003824">
    <property type="term" value="F:catalytic activity"/>
    <property type="evidence" value="ECO:0007669"/>
    <property type="project" value="InterPro"/>
</dbReference>
<accession>A0A1H2LGA6</accession>
<protein>
    <submittedName>
        <fullName evidence="1">Uncharacterized protein</fullName>
    </submittedName>
</protein>
<proteinExistence type="predicted"/>
<dbReference type="RefSeq" id="WP_152690814.1">
    <property type="nucleotide sequence ID" value="NZ_KQ061236.1"/>
</dbReference>
<dbReference type="InterPro" id="IPR036663">
    <property type="entry name" value="Fumarylacetoacetase_C_sf"/>
</dbReference>
<name>A0A1H2LGA6_9ACTN</name>
<dbReference type="AlphaFoldDB" id="A0A1H2LGA6"/>
<dbReference type="Proteomes" id="UP000182977">
    <property type="component" value="Chromosome I"/>
</dbReference>
<dbReference type="OrthoDB" id="9792137at2"/>
<organism evidence="1 2">
    <name type="scientific">Jiangella alkaliphila</name>
    <dbReference type="NCBI Taxonomy" id="419479"/>
    <lineage>
        <taxon>Bacteria</taxon>
        <taxon>Bacillati</taxon>
        <taxon>Actinomycetota</taxon>
        <taxon>Actinomycetes</taxon>
        <taxon>Jiangellales</taxon>
        <taxon>Jiangellaceae</taxon>
        <taxon>Jiangella</taxon>
    </lineage>
</organism>
<reference evidence="2" key="1">
    <citation type="submission" date="2016-10" db="EMBL/GenBank/DDBJ databases">
        <authorList>
            <person name="Varghese N."/>
            <person name="Submissions S."/>
        </authorList>
    </citation>
    <scope>NUCLEOTIDE SEQUENCE [LARGE SCALE GENOMIC DNA]</scope>
    <source>
        <strain evidence="2">DSM 45079</strain>
    </source>
</reference>